<evidence type="ECO:0000313" key="1">
    <source>
        <dbReference type="EMBL" id="ELU18298.1"/>
    </source>
</evidence>
<reference evidence="1 3" key="2">
    <citation type="journal article" date="2013" name="Nature">
        <title>Insights into bilaterian evolution from three spiralian genomes.</title>
        <authorList>
            <person name="Simakov O."/>
            <person name="Marletaz F."/>
            <person name="Cho S.J."/>
            <person name="Edsinger-Gonzales E."/>
            <person name="Havlak P."/>
            <person name="Hellsten U."/>
            <person name="Kuo D.H."/>
            <person name="Larsson T."/>
            <person name="Lv J."/>
            <person name="Arendt D."/>
            <person name="Savage R."/>
            <person name="Osoegawa K."/>
            <person name="de Jong P."/>
            <person name="Grimwood J."/>
            <person name="Chapman J.A."/>
            <person name="Shapiro H."/>
            <person name="Aerts A."/>
            <person name="Otillar R.P."/>
            <person name="Terry A.Y."/>
            <person name="Boore J.L."/>
            <person name="Grigoriev I.V."/>
            <person name="Lindberg D.R."/>
            <person name="Seaver E.C."/>
            <person name="Weisblat D.A."/>
            <person name="Putnam N.H."/>
            <person name="Rokhsar D.S."/>
        </authorList>
    </citation>
    <scope>NUCLEOTIDE SEQUENCE</scope>
    <source>
        <strain evidence="1 3">I ESC-2004</strain>
    </source>
</reference>
<gene>
    <name evidence="1" type="ORF">CAPTEDRAFT_194604</name>
</gene>
<reference evidence="3" key="1">
    <citation type="submission" date="2012-12" db="EMBL/GenBank/DDBJ databases">
        <authorList>
            <person name="Hellsten U."/>
            <person name="Grimwood J."/>
            <person name="Chapman J.A."/>
            <person name="Shapiro H."/>
            <person name="Aerts A."/>
            <person name="Otillar R.P."/>
            <person name="Terry A.Y."/>
            <person name="Boore J.L."/>
            <person name="Simakov O."/>
            <person name="Marletaz F."/>
            <person name="Cho S.-J."/>
            <person name="Edsinger-Gonzales E."/>
            <person name="Havlak P."/>
            <person name="Kuo D.-H."/>
            <person name="Larsson T."/>
            <person name="Lv J."/>
            <person name="Arendt D."/>
            <person name="Savage R."/>
            <person name="Osoegawa K."/>
            <person name="de Jong P."/>
            <person name="Lindberg D.R."/>
            <person name="Seaver E.C."/>
            <person name="Weisblat D.A."/>
            <person name="Putnam N.H."/>
            <person name="Grigoriev I.V."/>
            <person name="Rokhsar D.S."/>
        </authorList>
    </citation>
    <scope>NUCLEOTIDE SEQUENCE</scope>
    <source>
        <strain evidence="3">I ESC-2004</strain>
    </source>
</reference>
<dbReference type="AlphaFoldDB" id="R7VHI6"/>
<dbReference type="EMBL" id="AMQN01035021">
    <property type="status" value="NOT_ANNOTATED_CDS"/>
    <property type="molecule type" value="Genomic_DNA"/>
</dbReference>
<dbReference type="EMBL" id="KB292011">
    <property type="protein sequence ID" value="ELU18298.1"/>
    <property type="molecule type" value="Genomic_DNA"/>
</dbReference>
<evidence type="ECO:0000313" key="2">
    <source>
        <dbReference type="EnsemblMetazoa" id="CapteP194604"/>
    </source>
</evidence>
<proteinExistence type="predicted"/>
<sequence length="189" mass="20664">MEMSTSTFLADQQRLQLDLQDVSARTLARIFELDPDSLVYLTSDANVVVVPRDDGSYSVIAGQHYKVSGTPLRAPAPAPAAAAEAATLASTFRKIQLMEWDGASMQKTRITWVMLHEGEYSFPVAAGKMAETLDSGDQLTMVDSKMNPLFSRYAAHAGLAAFFAFQQRPVSGEMRDMGATWGRKSGSEY</sequence>
<name>R7VHI6_CAPTE</name>
<accession>R7VHI6</accession>
<evidence type="ECO:0000313" key="3">
    <source>
        <dbReference type="Proteomes" id="UP000014760"/>
    </source>
</evidence>
<reference evidence="2" key="3">
    <citation type="submission" date="2015-06" db="UniProtKB">
        <authorList>
            <consortium name="EnsemblMetazoa"/>
        </authorList>
    </citation>
    <scope>IDENTIFICATION</scope>
</reference>
<protein>
    <submittedName>
        <fullName evidence="1 2">Uncharacterized protein</fullName>
    </submittedName>
</protein>
<dbReference type="Proteomes" id="UP000014760">
    <property type="component" value="Unassembled WGS sequence"/>
</dbReference>
<dbReference type="EnsemblMetazoa" id="CapteT194604">
    <property type="protein sequence ID" value="CapteP194604"/>
    <property type="gene ID" value="CapteG194604"/>
</dbReference>
<dbReference type="HOGENOM" id="CLU_123510_0_0_1"/>
<dbReference type="EMBL" id="AMQN01035020">
    <property type="status" value="NOT_ANNOTATED_CDS"/>
    <property type="molecule type" value="Genomic_DNA"/>
</dbReference>
<keyword evidence="3" id="KW-1185">Reference proteome</keyword>
<organism evidence="1">
    <name type="scientific">Capitella teleta</name>
    <name type="common">Polychaete worm</name>
    <dbReference type="NCBI Taxonomy" id="283909"/>
    <lineage>
        <taxon>Eukaryota</taxon>
        <taxon>Metazoa</taxon>
        <taxon>Spiralia</taxon>
        <taxon>Lophotrochozoa</taxon>
        <taxon>Annelida</taxon>
        <taxon>Polychaeta</taxon>
        <taxon>Sedentaria</taxon>
        <taxon>Scolecida</taxon>
        <taxon>Capitellidae</taxon>
        <taxon>Capitella</taxon>
    </lineage>
</organism>